<evidence type="ECO:0000256" key="1">
    <source>
        <dbReference type="ARBA" id="ARBA00022722"/>
    </source>
</evidence>
<sequence>MLVWADTVLHGRVVSVTGGDVLTLVDAQQHEYKLCLAYIDAPELGQTFGDEAQAALAAAVLNRAVTVQTEGKAGDGCMLAEVFSPDGTNVNLELVRRGLAWHNYLDKHASAMRDRYGAASMEAQLERRGMWALDRLEPPKDYRARFERVMRWWFYAIATCAALAAVAGIYAAYGPRIDAWLAKQDEPEKSRAED</sequence>
<dbReference type="InterPro" id="IPR035437">
    <property type="entry name" value="SNase_OB-fold_sf"/>
</dbReference>
<dbReference type="SUPFAM" id="SSF50199">
    <property type="entry name" value="Staphylococcal nuclease"/>
    <property type="match status" value="1"/>
</dbReference>
<evidence type="ECO:0000259" key="5">
    <source>
        <dbReference type="PROSITE" id="PS50830"/>
    </source>
</evidence>
<dbReference type="PANTHER" id="PTHR12302:SF3">
    <property type="entry name" value="SERINE_THREONINE-PROTEIN KINASE 31"/>
    <property type="match status" value="1"/>
</dbReference>
<evidence type="ECO:0000313" key="7">
    <source>
        <dbReference type="Proteomes" id="UP001606300"/>
    </source>
</evidence>
<feature type="transmembrane region" description="Helical" evidence="4">
    <location>
        <begin position="152"/>
        <end position="173"/>
    </location>
</feature>
<keyword evidence="3" id="KW-0378">Hydrolase</keyword>
<evidence type="ECO:0000256" key="3">
    <source>
        <dbReference type="ARBA" id="ARBA00022801"/>
    </source>
</evidence>
<gene>
    <name evidence="6" type="ORF">ACG02S_25410</name>
</gene>
<evidence type="ECO:0000256" key="2">
    <source>
        <dbReference type="ARBA" id="ARBA00022759"/>
    </source>
</evidence>
<organism evidence="6 7">
    <name type="scientific">Pelomonas dachongensis</name>
    <dbReference type="NCBI Taxonomy" id="3299029"/>
    <lineage>
        <taxon>Bacteria</taxon>
        <taxon>Pseudomonadati</taxon>
        <taxon>Pseudomonadota</taxon>
        <taxon>Betaproteobacteria</taxon>
        <taxon>Burkholderiales</taxon>
        <taxon>Sphaerotilaceae</taxon>
        <taxon>Roseateles</taxon>
    </lineage>
</organism>
<dbReference type="PANTHER" id="PTHR12302">
    <property type="entry name" value="EBNA2 BINDING PROTEIN P100"/>
    <property type="match status" value="1"/>
</dbReference>
<accession>A0ABW7EUQ9</accession>
<name>A0ABW7EUQ9_9BURK</name>
<keyword evidence="1" id="KW-0540">Nuclease</keyword>
<reference evidence="6 7" key="1">
    <citation type="submission" date="2024-09" db="EMBL/GenBank/DDBJ databases">
        <title>Novel species of the genus Pelomonas and Roseateles isolated from streams.</title>
        <authorList>
            <person name="Lu H."/>
        </authorList>
    </citation>
    <scope>NUCLEOTIDE SEQUENCE [LARGE SCALE GENOMIC DNA]</scope>
    <source>
        <strain evidence="6 7">DC23W</strain>
    </source>
</reference>
<dbReference type="SMART" id="SM00318">
    <property type="entry name" value="SNc"/>
    <property type="match status" value="1"/>
</dbReference>
<dbReference type="Gene3D" id="2.40.50.90">
    <property type="match status" value="1"/>
</dbReference>
<protein>
    <submittedName>
        <fullName evidence="6">Thermonuclease family protein</fullName>
    </submittedName>
</protein>
<dbReference type="RefSeq" id="WP_394473294.1">
    <property type="nucleotide sequence ID" value="NZ_JBIGHY010000019.1"/>
</dbReference>
<keyword evidence="4" id="KW-1133">Transmembrane helix</keyword>
<dbReference type="InterPro" id="IPR016071">
    <property type="entry name" value="Staphylococal_nuclease_OB-fold"/>
</dbReference>
<keyword evidence="4" id="KW-0812">Transmembrane</keyword>
<keyword evidence="7" id="KW-1185">Reference proteome</keyword>
<evidence type="ECO:0000313" key="6">
    <source>
        <dbReference type="EMBL" id="MFG6417236.1"/>
    </source>
</evidence>
<proteinExistence type="predicted"/>
<dbReference type="Proteomes" id="UP001606300">
    <property type="component" value="Unassembled WGS sequence"/>
</dbReference>
<dbReference type="EMBL" id="JBIGHY010000019">
    <property type="protein sequence ID" value="MFG6417236.1"/>
    <property type="molecule type" value="Genomic_DNA"/>
</dbReference>
<dbReference type="PROSITE" id="PS50830">
    <property type="entry name" value="TNASE_3"/>
    <property type="match status" value="1"/>
</dbReference>
<keyword evidence="4" id="KW-0472">Membrane</keyword>
<evidence type="ECO:0000256" key="4">
    <source>
        <dbReference type="SAM" id="Phobius"/>
    </source>
</evidence>
<keyword evidence="2" id="KW-0255">Endonuclease</keyword>
<feature type="domain" description="TNase-like" evidence="5">
    <location>
        <begin position="7"/>
        <end position="133"/>
    </location>
</feature>
<dbReference type="Pfam" id="PF00565">
    <property type="entry name" value="SNase"/>
    <property type="match status" value="1"/>
</dbReference>
<comment type="caution">
    <text evidence="6">The sequence shown here is derived from an EMBL/GenBank/DDBJ whole genome shotgun (WGS) entry which is preliminary data.</text>
</comment>